<dbReference type="InterPro" id="IPR013785">
    <property type="entry name" value="Aldolase_TIM"/>
</dbReference>
<dbReference type="Gene3D" id="3.40.50.720">
    <property type="entry name" value="NAD(P)-binding Rossmann-like Domain"/>
    <property type="match status" value="1"/>
</dbReference>
<dbReference type="InterPro" id="IPR052568">
    <property type="entry name" value="PKS-FAS_Synthase"/>
</dbReference>
<gene>
    <name evidence="6" type="ORF">BDK92_0801</name>
</gene>
<dbReference type="OrthoDB" id="9778690at2"/>
<dbReference type="Pfam" id="PF03060">
    <property type="entry name" value="NMO"/>
    <property type="match status" value="2"/>
</dbReference>
<dbReference type="EMBL" id="RBKT01000001">
    <property type="protein sequence ID" value="RKR86568.1"/>
    <property type="molecule type" value="Genomic_DNA"/>
</dbReference>
<dbReference type="SUPFAM" id="SSF53901">
    <property type="entry name" value="Thiolase-like"/>
    <property type="match status" value="1"/>
</dbReference>
<dbReference type="InterPro" id="IPR018201">
    <property type="entry name" value="Ketoacyl_synth_AS"/>
</dbReference>
<dbReference type="InterPro" id="IPR036291">
    <property type="entry name" value="NAD(P)-bd_dom_sf"/>
</dbReference>
<dbReference type="InterPro" id="IPR014030">
    <property type="entry name" value="Ketoacyl_synth_N"/>
</dbReference>
<evidence type="ECO:0000256" key="3">
    <source>
        <dbReference type="ARBA" id="ARBA00022679"/>
    </source>
</evidence>
<dbReference type="CDD" id="cd00833">
    <property type="entry name" value="PKS"/>
    <property type="match status" value="1"/>
</dbReference>
<evidence type="ECO:0000256" key="4">
    <source>
        <dbReference type="SAM" id="MobiDB-lite"/>
    </source>
</evidence>
<dbReference type="SUPFAM" id="SSF51412">
    <property type="entry name" value="Inosine monophosphate dehydrogenase (IMPDH)"/>
    <property type="match status" value="2"/>
</dbReference>
<dbReference type="InterPro" id="IPR016036">
    <property type="entry name" value="Malonyl_transacylase_ACP-bd"/>
</dbReference>
<dbReference type="Gene3D" id="3.20.20.70">
    <property type="entry name" value="Aldolase class I"/>
    <property type="match status" value="2"/>
</dbReference>
<dbReference type="GO" id="GO:0006633">
    <property type="term" value="P:fatty acid biosynthetic process"/>
    <property type="evidence" value="ECO:0007669"/>
    <property type="project" value="InterPro"/>
</dbReference>
<keyword evidence="2" id="KW-0597">Phosphoprotein</keyword>
<keyword evidence="1" id="KW-0596">Phosphopantetheine</keyword>
<feature type="region of interest" description="Disordered" evidence="4">
    <location>
        <begin position="1891"/>
        <end position="1935"/>
    </location>
</feature>
<reference evidence="6 7" key="1">
    <citation type="submission" date="2018-10" db="EMBL/GenBank/DDBJ databases">
        <title>Sequencing the genomes of 1000 actinobacteria strains.</title>
        <authorList>
            <person name="Klenk H.-P."/>
        </authorList>
    </citation>
    <scope>NUCLEOTIDE SEQUENCE [LARGE SCALE GENOMIC DNA]</scope>
    <source>
        <strain evidence="6 7">DSM 45175</strain>
    </source>
</reference>
<dbReference type="PROSITE" id="PS52004">
    <property type="entry name" value="KS3_2"/>
    <property type="match status" value="1"/>
</dbReference>
<protein>
    <submittedName>
        <fullName evidence="6">Acyl transferase domain-containing protein</fullName>
    </submittedName>
</protein>
<comment type="caution">
    <text evidence="6">The sequence shown here is derived from an EMBL/GenBank/DDBJ whole genome shotgun (WGS) entry which is preliminary data.</text>
</comment>
<dbReference type="SUPFAM" id="SSF52151">
    <property type="entry name" value="FabD/lysophospholipase-like"/>
    <property type="match status" value="1"/>
</dbReference>
<organism evidence="6 7">
    <name type="scientific">Micromonospora pisi</name>
    <dbReference type="NCBI Taxonomy" id="589240"/>
    <lineage>
        <taxon>Bacteria</taxon>
        <taxon>Bacillati</taxon>
        <taxon>Actinomycetota</taxon>
        <taxon>Actinomycetes</taxon>
        <taxon>Micromonosporales</taxon>
        <taxon>Micromonosporaceae</taxon>
        <taxon>Micromonospora</taxon>
    </lineage>
</organism>
<dbReference type="InterPro" id="IPR014043">
    <property type="entry name" value="Acyl_transferase_dom"/>
</dbReference>
<dbReference type="PANTHER" id="PTHR43074">
    <property type="entry name" value="OMEGA-3 POLYUNSATURATED FATTY ACID SYNTHASE PFAB-RELATED"/>
    <property type="match status" value="1"/>
</dbReference>
<keyword evidence="7" id="KW-1185">Reference proteome</keyword>
<dbReference type="RefSeq" id="WP_121154673.1">
    <property type="nucleotide sequence ID" value="NZ_RBKT01000001.1"/>
</dbReference>
<dbReference type="InterPro" id="IPR014031">
    <property type="entry name" value="Ketoacyl_synth_C"/>
</dbReference>
<proteinExistence type="predicted"/>
<dbReference type="Pfam" id="PF00109">
    <property type="entry name" value="ketoacyl-synt"/>
    <property type="match status" value="1"/>
</dbReference>
<feature type="domain" description="Ketosynthase family 3 (KS3)" evidence="5">
    <location>
        <begin position="656"/>
        <end position="1102"/>
    </location>
</feature>
<dbReference type="InterPro" id="IPR020841">
    <property type="entry name" value="PKS_Beta-ketoAc_synthase_dom"/>
</dbReference>
<dbReference type="InterPro" id="IPR016039">
    <property type="entry name" value="Thiolase-like"/>
</dbReference>
<dbReference type="SMART" id="SM00822">
    <property type="entry name" value="PKS_KR"/>
    <property type="match status" value="1"/>
</dbReference>
<keyword evidence="3 6" id="KW-0808">Transferase</keyword>
<accession>A0A495JDH1</accession>
<dbReference type="InterPro" id="IPR036736">
    <property type="entry name" value="ACP-like_sf"/>
</dbReference>
<dbReference type="PROSITE" id="PS00606">
    <property type="entry name" value="KS3_1"/>
    <property type="match status" value="1"/>
</dbReference>
<dbReference type="Gene3D" id="1.10.1200.10">
    <property type="entry name" value="ACP-like"/>
    <property type="match status" value="2"/>
</dbReference>
<dbReference type="SMART" id="SM00827">
    <property type="entry name" value="PKS_AT"/>
    <property type="match status" value="1"/>
</dbReference>
<evidence type="ECO:0000313" key="7">
    <source>
        <dbReference type="Proteomes" id="UP000277671"/>
    </source>
</evidence>
<dbReference type="Pfam" id="PF02801">
    <property type="entry name" value="Ketoacyl-synt_C"/>
    <property type="match status" value="1"/>
</dbReference>
<evidence type="ECO:0000256" key="1">
    <source>
        <dbReference type="ARBA" id="ARBA00022450"/>
    </source>
</evidence>
<dbReference type="InterPro" id="IPR057326">
    <property type="entry name" value="KR_dom"/>
</dbReference>
<dbReference type="GO" id="GO:0004315">
    <property type="term" value="F:3-oxoacyl-[acyl-carrier-protein] synthase activity"/>
    <property type="evidence" value="ECO:0007669"/>
    <property type="project" value="InterPro"/>
</dbReference>
<name>A0A495JDH1_9ACTN</name>
<dbReference type="Proteomes" id="UP000277671">
    <property type="component" value="Unassembled WGS sequence"/>
</dbReference>
<dbReference type="Pfam" id="PF08659">
    <property type="entry name" value="KR"/>
    <property type="match status" value="1"/>
</dbReference>
<dbReference type="InterPro" id="IPR013968">
    <property type="entry name" value="PKS_KR"/>
</dbReference>
<dbReference type="SUPFAM" id="SSF55048">
    <property type="entry name" value="Probable ACP-binding domain of malonyl-CoA ACP transacylase"/>
    <property type="match status" value="1"/>
</dbReference>
<dbReference type="SMART" id="SM00825">
    <property type="entry name" value="PKS_KS"/>
    <property type="match status" value="1"/>
</dbReference>
<dbReference type="InterPro" id="IPR001227">
    <property type="entry name" value="Ac_transferase_dom_sf"/>
</dbReference>
<dbReference type="Gene3D" id="3.30.70.250">
    <property type="entry name" value="Malonyl-CoA ACP transacylase, ACP-binding"/>
    <property type="match status" value="1"/>
</dbReference>
<evidence type="ECO:0000313" key="6">
    <source>
        <dbReference type="EMBL" id="RKR86568.1"/>
    </source>
</evidence>
<dbReference type="PANTHER" id="PTHR43074:SF1">
    <property type="entry name" value="BETA-KETOACYL SYNTHASE FAMILY PROTEIN-RELATED"/>
    <property type="match status" value="1"/>
</dbReference>
<dbReference type="Pfam" id="PF00698">
    <property type="entry name" value="Acyl_transf_1"/>
    <property type="match status" value="1"/>
</dbReference>
<dbReference type="Gene3D" id="3.40.47.10">
    <property type="match status" value="1"/>
</dbReference>
<sequence>MSPAPNTRDLVIAISAGSLLEPSPRIVTAARHGGGHGVLDLASGDSWTLTALAQATAGSSEPIGVRVPAGCTATPADVDRAGHGYVDLVVVPLDTPWPLADVVDRYRVLVEVTSLDDARLAAAAGAHGLIARGMEGGGKVSELSSFVLLQQLAAADGIDLPIWVAGGIGPRTAVACVIGGAAGVVLDSQLTLMPESELPADVRGAIRRLDGSETVLVDGVRGIRRGGPHDSASQLLPIGQDGWLAAVFARRWPDTAAAVRGIRATLLEAIAEPAAGDALAPGAALADALNVRIPVVQGPMTRVSDEAPFAAAVAADGALPFIALALSGAEQSRRVLRETADRLGDRPWGVGVLGFAPDELRAAQLEAIREIRPACAIIAGGRPSQATVLEQDGINTFLHVPSPGLLRQFLRAGARKFVFEGAECGGHVGPRASFPLWEAQLLVLEEFLANTPDDAGRLQLLFAGGIHDARSAAMVAAMAAPLTGRGAQIGLLMGTAYLFTREAVEEGAIQPLFHREAIAATGTSLLETAPGHATRCLPSPFVDDFHGVREELESAGVENRQVWEQLELLNVGRLRIASKGVRREDDGLVKVDEAVQAVEGMFMAGQVAVLRHAPTTVAELHAQVTTEAREFHAVRAAALRAELTPPAVPVDEPPAPLDIAIIGMSCVLPGSPDLHSFWQTVLGGADAVTEVPTDRWNVDTYYAPEVGPGQAGRISVSRWGGFIDPVPFDAIRYGIPPAALSSIDPTQLLALEVAHRALVDAGYPYDAAGADHSQTGVVFGAEAGSDMGHAQTLRTMLPAYLGDVPAELEDQLPTVTEDSFPGVLANVIAGRVANRLDLGGPNYTIDAACASSLAAMDAACKELSAGSSDLMICGGADLHNGINDYLMFTSAHALSPTGRCRTFDSTGDGIALGEGVACVVLKRLADAERDGDRIYAVIKGVGSSSDGRALGLTAPRASGQRRALDRAYHRTGVSPRQVGLIEAHGTGTVVGDRTELETLTRFFDEAGAEPGSCALGSVKSQIGHTKCAAGLAGVIKASLALYTGVKPPTIHLTRPNPAWSPERSPFAFYTGARPWTAPAAERLAGVSAFGFGGTNFHTVLSAYPNAPEPRHTRQSWPAELFCFRGADRPAAQLRVRRLVEMLSNRDELGRPWSLRDLAASLADEADHRAGAVRIAVVARDRDELAKLLDRALAGEHDPARGLVQPPDDPEPGKVAFLFPGQGSQRPGALAELFVAFPELRHYLRLGAEWADLLFPPSAFDPETAREQEDRVRDTRVAQPVLGIGGLAVDHLLRRLGVRPDLAGGHSYGELVALCVADAFDPETLLALSRQRADAILAATGDDPGTMAAVTATAEQVSQVLTESGLAGEVVLANRNTPTQVVISGPTPAVGSAVAALREAGLSARGLSVACAFHSPVVAGGTARFAEALAARTVREPAIPVWSNHTAAPYDGDADRVRERLAAQIGAPVRFVEQIESMYASGARTFVEAGPGQVLTKLVRAVLGDRPHLAVATEPRPEEGLRGFLVTIAQLACAGVPVRTGWLYQGRDTVDLATVEPARRPFWTVDGQLVRDQFGNSLPGGMTPPRRIKELSMTASNGTTFGGRDGRDELLSEFLRTSRDMIASQRDVMLAYFGDGAGGRLVWQPTEAYPPVVLPGHGSEVAPVTTTTMVAAAPAAPAVVVDVAAVPVAASGPDFQTAILDVISERTGYPVDLIELDLDLEADLSIDSIKRAEVAGEVAARLRLAVEGDEAELEDLVKARTVRAMVDWLNQKIRSAAGTTVIHATAVLGPASGLAHSNALVATGTVMVTRPDFQTAILDVISERTGYPVDLIELDLDLEADLSIDSIKRAEVAGEVAARLRLAVEGDEAELEDLVKARTVRAMVDWLNQKMQGEAPPAPSPGGGTLAPPPAPRALTAAAPAPTGEPPAGAPSALTTMSPAIAPAPFPSVSDTVTVAAAVTTVGRAGITPKRLLPQAKVITGPAGADTGAPLAGQPVDVLAGTSFLITGASPALAYLAELLQEHGAGGQTGVVDSKQAGQLAGFDGLILLDGLTGGGGPLLPEIFPFLKQALAAGPRWLLAAGPVGGSERSDGLAGLFRTIAREYPQVMARYVEVDAAAEPQRIARHLLDELLVGGDAPVVVRGETERTAVDLAPAALGAVATSGAGPAGDGASEAAAIGLDRDSVVVLVGGARGITPWFARAVAMASRCRIELVGRTPLPTEPEDPDLVSARDKASLRAALARRGLRSPAEIERTAQAVLAAREVEATLAELRELGSEVRYHALDVRDASATRSLLLDVERTHGRVDGVVYAAGVIEDKLIAEKDPQSFTRVFGTKVEGARSVLAGLEELASAPRFVVLFGSIAAAYGNRGQGDYAAANDAIDAIGARWAASTGNRCLTVHWGPWAPGAGHGGMVSDELSREYARRGIELIDPEAGALSLLGELAWGDPKINSVVYTASGW</sequence>
<evidence type="ECO:0000259" key="5">
    <source>
        <dbReference type="PROSITE" id="PS52004"/>
    </source>
</evidence>
<dbReference type="SUPFAM" id="SSF47336">
    <property type="entry name" value="ACP-like"/>
    <property type="match status" value="2"/>
</dbReference>
<feature type="compositionally biased region" description="Low complexity" evidence="4">
    <location>
        <begin position="1912"/>
        <end position="1921"/>
    </location>
</feature>
<dbReference type="Gene3D" id="3.40.366.10">
    <property type="entry name" value="Malonyl-Coenzyme A Acyl Carrier Protein, domain 2"/>
    <property type="match status" value="1"/>
</dbReference>
<dbReference type="InterPro" id="IPR016035">
    <property type="entry name" value="Acyl_Trfase/lysoPLipase"/>
</dbReference>
<dbReference type="SUPFAM" id="SSF51735">
    <property type="entry name" value="NAD(P)-binding Rossmann-fold domains"/>
    <property type="match status" value="2"/>
</dbReference>
<evidence type="ECO:0000256" key="2">
    <source>
        <dbReference type="ARBA" id="ARBA00022553"/>
    </source>
</evidence>